<evidence type="ECO:0000313" key="2">
    <source>
        <dbReference type="EMBL" id="CAF0698558.1"/>
    </source>
</evidence>
<feature type="region of interest" description="Disordered" evidence="1">
    <location>
        <begin position="101"/>
        <end position="125"/>
    </location>
</feature>
<dbReference type="EMBL" id="CAJNOB010000021">
    <property type="protein sequence ID" value="CAF0698558.1"/>
    <property type="molecule type" value="Genomic_DNA"/>
</dbReference>
<accession>A0A8J2FST3</accession>
<organism evidence="2 3">
    <name type="scientific">Candidatus Methylacidithermus pantelleriae</name>
    <dbReference type="NCBI Taxonomy" id="2744239"/>
    <lineage>
        <taxon>Bacteria</taxon>
        <taxon>Pseudomonadati</taxon>
        <taxon>Verrucomicrobiota</taxon>
        <taxon>Methylacidiphilae</taxon>
        <taxon>Methylacidiphilales</taxon>
        <taxon>Methylacidiphilaceae</taxon>
        <taxon>Candidatus Methylacidithermus</taxon>
    </lineage>
</organism>
<feature type="compositionally biased region" description="Pro residues" evidence="1">
    <location>
        <begin position="103"/>
        <end position="114"/>
    </location>
</feature>
<reference evidence="2" key="1">
    <citation type="submission" date="2021-02" db="EMBL/GenBank/DDBJ databases">
        <authorList>
            <person name="Cremers G."/>
            <person name="Picone N."/>
        </authorList>
    </citation>
    <scope>NUCLEOTIDE SEQUENCE</scope>
    <source>
        <strain evidence="2">PQ17</strain>
    </source>
</reference>
<dbReference type="Proteomes" id="UP000663859">
    <property type="component" value="Unassembled WGS sequence"/>
</dbReference>
<gene>
    <name evidence="2" type="ORF">MPNT_280025</name>
</gene>
<evidence type="ECO:0000313" key="3">
    <source>
        <dbReference type="Proteomes" id="UP000663859"/>
    </source>
</evidence>
<comment type="caution">
    <text evidence="2">The sequence shown here is derived from an EMBL/GenBank/DDBJ whole genome shotgun (WGS) entry which is preliminary data.</text>
</comment>
<protein>
    <submittedName>
        <fullName evidence="2">Uncharacterized protein</fullName>
    </submittedName>
</protein>
<feature type="compositionally biased region" description="Gly residues" evidence="1">
    <location>
        <begin position="20"/>
        <end position="30"/>
    </location>
</feature>
<evidence type="ECO:0000256" key="1">
    <source>
        <dbReference type="SAM" id="MobiDB-lite"/>
    </source>
</evidence>
<proteinExistence type="predicted"/>
<name>A0A8J2FST3_9BACT</name>
<keyword evidence="3" id="KW-1185">Reference proteome</keyword>
<feature type="region of interest" description="Disordered" evidence="1">
    <location>
        <begin position="1"/>
        <end position="31"/>
    </location>
</feature>
<dbReference type="AlphaFoldDB" id="A0A8J2FST3"/>
<sequence length="125" mass="13835">MSWGKADSDLGKSLRMSDGLAGGRASGGGERGCRRYYRSIASSPCILSSLSVSTRSGREARPFTPKDFWAWRQENGPTDRAPQFERIHFLPDRFGNLGYTPPWEKPPAFPPDPIPGGLGDFFRQS</sequence>
<feature type="compositionally biased region" description="Basic and acidic residues" evidence="1">
    <location>
        <begin position="1"/>
        <end position="12"/>
    </location>
</feature>